<gene>
    <name evidence="2" type="ORF">E6P75_08320</name>
    <name evidence="1" type="ORF">NP7_10245</name>
</gene>
<accession>A0A2D2LXH7</accession>
<geneLocation type="plasmid" evidence="1">
    <name>pNP7-1</name>
</geneLocation>
<evidence type="ECO:0000313" key="3">
    <source>
        <dbReference type="Proteomes" id="UP000229340"/>
    </source>
</evidence>
<dbReference type="EMBL" id="CP024444">
    <property type="protein sequence ID" value="ATR79735.1"/>
    <property type="molecule type" value="Genomic_DNA"/>
</dbReference>
<reference evidence="1" key="2">
    <citation type="journal article" date="2018" name="Genome Announc.">
        <title>Complete Genome Sequences of Three Moraxella osloensis Strains Isolated from Human Skin.</title>
        <authorList>
            <person name="Lim J.Y."/>
            <person name="Hwang I."/>
            <person name="Ganzorig M."/>
            <person name="Huang S.L."/>
            <person name="Cho G.S."/>
            <person name="Franz C.M.A.P."/>
            <person name="Lee K."/>
        </authorList>
    </citation>
    <scope>NUCLEOTIDE SEQUENCE</scope>
    <source>
        <strain evidence="1">NP7</strain>
        <plasmid evidence="1">pNP7-1</plasmid>
    </source>
</reference>
<keyword evidence="1" id="KW-0614">Plasmid</keyword>
<name>A0A2D2LXH7_FAUOS</name>
<geneLocation type="plasmid" evidence="3">
    <name>pnp7-1</name>
</geneLocation>
<organism evidence="1 3">
    <name type="scientific">Faucicola osloensis</name>
    <name type="common">Moraxella osloensis</name>
    <dbReference type="NCBI Taxonomy" id="34062"/>
    <lineage>
        <taxon>Bacteria</taxon>
        <taxon>Pseudomonadati</taxon>
        <taxon>Pseudomonadota</taxon>
        <taxon>Gammaproteobacteria</taxon>
        <taxon>Moraxellales</taxon>
        <taxon>Moraxellaceae</taxon>
        <taxon>Faucicola</taxon>
    </lineage>
</organism>
<evidence type="ECO:0000313" key="1">
    <source>
        <dbReference type="EMBL" id="ATR79735.1"/>
    </source>
</evidence>
<dbReference type="Proteomes" id="UP000229340">
    <property type="component" value="Plasmid pNP7-1"/>
</dbReference>
<sequence>MTDKSTLATDKAVLFSPYHKRIMELLDTHTIIATLATLKEEFDFPYDEAALTDYIYRYTNIKEIRKKATTFDFNKARQEDGLQSNIQPDDPFPASG</sequence>
<dbReference type="EMBL" id="SSCJ01000007">
    <property type="protein sequence ID" value="MDI4510209.1"/>
    <property type="molecule type" value="Genomic_DNA"/>
</dbReference>
<reference evidence="3" key="1">
    <citation type="submission" date="2017-10" db="EMBL/GenBank/DDBJ databases">
        <title>Complete genome sequence of Moraxella osloensis NP7 isolated from human skin.</title>
        <authorList>
            <person name="Lee K."/>
            <person name="Lim J.Y."/>
            <person name="Hwang I."/>
        </authorList>
    </citation>
    <scope>NUCLEOTIDE SEQUENCE [LARGE SCALE GENOMIC DNA]</scope>
    <source>
        <strain evidence="3">NP7</strain>
        <plasmid evidence="3">pnp7-1</plasmid>
    </source>
</reference>
<protein>
    <submittedName>
        <fullName evidence="1">Uncharacterized protein</fullName>
    </submittedName>
</protein>
<reference evidence="1" key="3">
    <citation type="journal article" date="2018" name="Misainmurhag Hoiji">
        <title>Complete genome sequence of multidrug-resistant Moraxella osloensis NP7 with multiple plasmids isolated from human skin.</title>
        <authorList>
            <person name="Ganzorig M."/>
            <person name="Lim J.Y."/>
            <person name="Hwang I."/>
            <person name="Lee K."/>
        </authorList>
    </citation>
    <scope>NUCLEOTIDE SEQUENCE</scope>
    <source>
        <strain evidence="1">NP7</strain>
        <plasmid evidence="1">pNP7-1</plasmid>
    </source>
</reference>
<proteinExistence type="predicted"/>
<reference evidence="2" key="4">
    <citation type="submission" date="2019-04" db="EMBL/GenBank/DDBJ databases">
        <title>Moraxella osloensis CCUG 73412, isolated from corneal scrapings as causative agent of keratitis.</title>
        <authorList>
            <person name="Connolly G."/>
            <person name="Jaen-Luchoro D."/>
            <person name="Pinyeiro-Iglesias B."/>
            <person name="Curry A."/>
            <person name="Knowles S."/>
            <person name="Moore E.R.B."/>
        </authorList>
    </citation>
    <scope>NUCLEOTIDE SEQUENCE</scope>
    <source>
        <strain evidence="2">CCUG 73412</strain>
    </source>
</reference>
<evidence type="ECO:0000313" key="2">
    <source>
        <dbReference type="EMBL" id="MDI4510209.1"/>
    </source>
</evidence>
<dbReference type="RefSeq" id="WP_100271089.1">
    <property type="nucleotide sequence ID" value="NZ_CP024444.1"/>
</dbReference>
<dbReference type="AlphaFoldDB" id="A0A2D2LXH7"/>